<proteinExistence type="predicted"/>
<reference evidence="1 2" key="1">
    <citation type="submission" date="2019-05" db="EMBL/GenBank/DDBJ databases">
        <title>Burkholderia sp. DHOD12, isolated from subtropical forest soil.</title>
        <authorList>
            <person name="Gao Z.-H."/>
            <person name="Qiu L.-H."/>
        </authorList>
    </citation>
    <scope>NUCLEOTIDE SEQUENCE [LARGE SCALE GENOMIC DNA]</scope>
    <source>
        <strain evidence="1 2">DHOD12</strain>
    </source>
</reference>
<sequence length="257" mass="26376">MQFQFAYAVSTAAANAKADAASNRNDGGASVGESVAAAKEANDATLVGSGKNGGRSGPKLGLGVTASKARYARTGEGTGDWASDFKAILKKIKNIQPDVSMYGGMNRTGGLLAKQAPLGNRAANLGGDGVRAGKVAELAPRAQGRRTSSKAGLPPTPGTIDAGFALQDQGQYEDRFCTPAQVVAHPAYEVMHADADTLQRAVSIDAPKVLEAKPSDRFRNGSVGAVAFDDKGDLKEGAITVHDFKDSGIAVLEAVGM</sequence>
<organism evidence="1 2">
    <name type="scientific">Trinickia violacea</name>
    <dbReference type="NCBI Taxonomy" id="2571746"/>
    <lineage>
        <taxon>Bacteria</taxon>
        <taxon>Pseudomonadati</taxon>
        <taxon>Pseudomonadota</taxon>
        <taxon>Betaproteobacteria</taxon>
        <taxon>Burkholderiales</taxon>
        <taxon>Burkholderiaceae</taxon>
        <taxon>Trinickia</taxon>
    </lineage>
</organism>
<dbReference type="InterPro" id="IPR028082">
    <property type="entry name" value="Peripla_BP_I"/>
</dbReference>
<dbReference type="Gene3D" id="3.40.50.2300">
    <property type="match status" value="2"/>
</dbReference>
<accession>A0A4P8IKY1</accession>
<dbReference type="SUPFAM" id="SSF53822">
    <property type="entry name" value="Periplasmic binding protein-like I"/>
    <property type="match status" value="1"/>
</dbReference>
<evidence type="ECO:0000313" key="1">
    <source>
        <dbReference type="EMBL" id="QCP48511.1"/>
    </source>
</evidence>
<keyword evidence="2" id="KW-1185">Reference proteome</keyword>
<name>A0A4P8IKY1_9BURK</name>
<gene>
    <name evidence="1" type="ORF">FAZ95_04470</name>
</gene>
<dbReference type="Proteomes" id="UP000298656">
    <property type="component" value="Chromosome 1"/>
</dbReference>
<dbReference type="EMBL" id="CP040077">
    <property type="protein sequence ID" value="QCP48511.1"/>
    <property type="molecule type" value="Genomic_DNA"/>
</dbReference>
<dbReference type="OrthoDB" id="9089034at2"/>
<dbReference type="AlphaFoldDB" id="A0A4P8IKY1"/>
<dbReference type="KEGG" id="tvl:FAZ95_04470"/>
<protein>
    <submittedName>
        <fullName evidence="1">Uncharacterized protein</fullName>
    </submittedName>
</protein>
<dbReference type="RefSeq" id="WP_137331349.1">
    <property type="nucleotide sequence ID" value="NZ_CP040077.1"/>
</dbReference>
<evidence type="ECO:0000313" key="2">
    <source>
        <dbReference type="Proteomes" id="UP000298656"/>
    </source>
</evidence>